<evidence type="ECO:0008006" key="3">
    <source>
        <dbReference type="Google" id="ProtNLM"/>
    </source>
</evidence>
<sequence length="255" mass="28176">MTVKHTATETKNVSVFLQSKGGVGKSFLAYFKLLTLDPDISATVLLDSSQKANQNAVRHTNILGSQKVKVWDIYNNANEYKKSHFFDVFEKIAELPASDIILDIGAPESNVLREGLTTDQELTGENLKYVAQELGLNIIFNVVVSGADDNVNENINYFNAVNKLLGEYFPVNMLINDYTFKADGESDTLKQDLINNNIAGEEQIFIAGKSGNRNNDNPYLTIIRLANGEISLNDATANMSTRIRVKNILAPLKAV</sequence>
<dbReference type="EMBL" id="CP002862">
    <property type="protein sequence ID" value="AEI52114.1"/>
    <property type="molecule type" value="Genomic_DNA"/>
</dbReference>
<gene>
    <name evidence="1" type="ordered locus">Runsl_5817</name>
</gene>
<geneLocation type="plasmid" evidence="1 2">
    <name>pRUNSL03</name>
</geneLocation>
<evidence type="ECO:0000313" key="2">
    <source>
        <dbReference type="Proteomes" id="UP000000493"/>
    </source>
</evidence>
<keyword evidence="1" id="KW-0614">Plasmid</keyword>
<organism evidence="1 2">
    <name type="scientific">Runella slithyformis (strain ATCC 29530 / DSM 19594 / LMG 11500 / NCIMB 11436 / LSU 4)</name>
    <dbReference type="NCBI Taxonomy" id="761193"/>
    <lineage>
        <taxon>Bacteria</taxon>
        <taxon>Pseudomonadati</taxon>
        <taxon>Bacteroidota</taxon>
        <taxon>Cytophagia</taxon>
        <taxon>Cytophagales</taxon>
        <taxon>Spirosomataceae</taxon>
        <taxon>Runella</taxon>
    </lineage>
</organism>
<proteinExistence type="predicted"/>
<protein>
    <recommendedName>
        <fullName evidence="3">ParA family protein</fullName>
    </recommendedName>
</protein>
<name>A0A7U3ZRN9_RUNSL</name>
<dbReference type="RefSeq" id="WP_013921695.1">
    <property type="nucleotide sequence ID" value="NC_015694.1"/>
</dbReference>
<dbReference type="KEGG" id="rsi:Runsl_5817"/>
<reference evidence="1 2" key="2">
    <citation type="journal article" date="2012" name="Stand. Genomic Sci.">
        <title>Complete genome sequence of the aquatic bacterium Runella slithyformis type strain (LSU 4(T)).</title>
        <authorList>
            <person name="Copeland A."/>
            <person name="Zhang X."/>
            <person name="Misra M."/>
            <person name="Lapidus A."/>
            <person name="Nolan M."/>
            <person name="Lucas S."/>
            <person name="Deshpande S."/>
            <person name="Cheng J.F."/>
            <person name="Tapia R."/>
            <person name="Goodwin L.A."/>
            <person name="Pitluck S."/>
            <person name="Liolios K."/>
            <person name="Pagani I."/>
            <person name="Ivanova N."/>
            <person name="Mikhailova N."/>
            <person name="Pati A."/>
            <person name="Chen A."/>
            <person name="Palaniappan K."/>
            <person name="Land M."/>
            <person name="Hauser L."/>
            <person name="Pan C."/>
            <person name="Jeffries C.D."/>
            <person name="Detter J.C."/>
            <person name="Brambilla E.M."/>
            <person name="Rohde M."/>
            <person name="Djao O.D."/>
            <person name="Goker M."/>
            <person name="Sikorski J."/>
            <person name="Tindall B.J."/>
            <person name="Woyke T."/>
            <person name="Bristow J."/>
            <person name="Eisen J.A."/>
            <person name="Markowitz V."/>
            <person name="Hugenholtz P."/>
            <person name="Kyrpides N.C."/>
            <person name="Klenk H.P."/>
            <person name="Mavromatis K."/>
        </authorList>
    </citation>
    <scope>NUCLEOTIDE SEQUENCE [LARGE SCALE GENOMIC DNA]</scope>
    <source>
        <strain evidence="2">ATCC 29530 / DSM 19594 / LMG 11500 / NCIMB 11436 / LSU 4</strain>
    </source>
</reference>
<accession>A0A7U3ZRN9</accession>
<keyword evidence="2" id="KW-1185">Reference proteome</keyword>
<dbReference type="AlphaFoldDB" id="A0A7U3ZRN9"/>
<evidence type="ECO:0000313" key="1">
    <source>
        <dbReference type="EMBL" id="AEI52114.1"/>
    </source>
</evidence>
<dbReference type="Proteomes" id="UP000000493">
    <property type="component" value="Plasmid pRUNSL03"/>
</dbReference>
<reference evidence="2" key="1">
    <citation type="submission" date="2011-06" db="EMBL/GenBank/DDBJ databases">
        <title>The complete genome of plasmid 3 of Runella slithyformis DSM 19594.</title>
        <authorList>
            <consortium name="US DOE Joint Genome Institute (JGI-PGF)"/>
            <person name="Lucas S."/>
            <person name="Han J."/>
            <person name="Lapidus A."/>
            <person name="Bruce D."/>
            <person name="Goodwin L."/>
            <person name="Pitluck S."/>
            <person name="Peters L."/>
            <person name="Kyrpides N."/>
            <person name="Mavromatis K."/>
            <person name="Ivanova N."/>
            <person name="Ovchinnikova G."/>
            <person name="Zhang X."/>
            <person name="Misra M."/>
            <person name="Detter J.C."/>
            <person name="Tapia R."/>
            <person name="Han C."/>
            <person name="Land M."/>
            <person name="Hauser L."/>
            <person name="Markowitz V."/>
            <person name="Cheng J.-F."/>
            <person name="Hugenholtz P."/>
            <person name="Woyke T."/>
            <person name="Wu D."/>
            <person name="Tindall B."/>
            <person name="Faehrich R."/>
            <person name="Brambilla E."/>
            <person name="Klenk H.-P."/>
            <person name="Eisen J.A."/>
        </authorList>
    </citation>
    <scope>NUCLEOTIDE SEQUENCE [LARGE SCALE GENOMIC DNA]</scope>
    <source>
        <strain evidence="2">ATCC 29530 / DSM 19594 / LMG 11500 / NCIMB 11436 / LSU 4</strain>
        <plasmid evidence="2">pRUNSL03</plasmid>
    </source>
</reference>